<evidence type="ECO:0000259" key="1">
    <source>
        <dbReference type="Pfam" id="PF19571"/>
    </source>
</evidence>
<protein>
    <submittedName>
        <fullName evidence="2">Acetolactate synthase</fullName>
    </submittedName>
</protein>
<name>A0A927F5T9_9BACT</name>
<feature type="domain" description="ACT" evidence="1">
    <location>
        <begin position="16"/>
        <end position="153"/>
    </location>
</feature>
<dbReference type="PANTHER" id="PTHR40099">
    <property type="entry name" value="ACETOLACTATE SYNTHASE, SMALL SUBUNIT"/>
    <property type="match status" value="1"/>
</dbReference>
<dbReference type="RefSeq" id="WP_191615344.1">
    <property type="nucleotide sequence ID" value="NZ_JACYFG010000002.1"/>
</dbReference>
<evidence type="ECO:0000313" key="2">
    <source>
        <dbReference type="EMBL" id="MBD5778226.1"/>
    </source>
</evidence>
<dbReference type="Pfam" id="PF19571">
    <property type="entry name" value="ACT_8"/>
    <property type="match status" value="1"/>
</dbReference>
<evidence type="ECO:0000313" key="3">
    <source>
        <dbReference type="Proteomes" id="UP000622317"/>
    </source>
</evidence>
<gene>
    <name evidence="2" type="ORF">IEN85_01800</name>
</gene>
<comment type="caution">
    <text evidence="2">The sequence shown here is derived from an EMBL/GenBank/DDBJ whole genome shotgun (WGS) entry which is preliminary data.</text>
</comment>
<dbReference type="InterPro" id="IPR045865">
    <property type="entry name" value="ACT-like_dom_sf"/>
</dbReference>
<dbReference type="AlphaFoldDB" id="A0A927F5T9"/>
<dbReference type="EMBL" id="JACYFG010000002">
    <property type="protein sequence ID" value="MBD5778226.1"/>
    <property type="molecule type" value="Genomic_DNA"/>
</dbReference>
<dbReference type="InterPro" id="IPR045739">
    <property type="entry name" value="ACT_dom_pair"/>
</dbReference>
<reference evidence="2" key="1">
    <citation type="submission" date="2020-09" db="EMBL/GenBank/DDBJ databases">
        <title>Pelagicoccus enzymogenes sp. nov. with an EPS production, isolated from marine sediment.</title>
        <authorList>
            <person name="Feng X."/>
        </authorList>
    </citation>
    <scope>NUCLEOTIDE SEQUENCE</scope>
    <source>
        <strain evidence="2">NFK12</strain>
    </source>
</reference>
<keyword evidence="3" id="KW-1185">Reference proteome</keyword>
<accession>A0A927F5T9</accession>
<sequence length="154" mass="17246">MDNPSIETKQAIPDPVKQLSIFMENKVGRLSDIFRLFADSGIHVMALTTLDTTDCAITRVVVDDPQGAKELLWEHDVTFSESEVLAVEIAGEHDIDRVLASLLQTEINIHYLYAFVSRPHGRSGLVISIEDTDLAVHILNTHNIRVLSQRDISR</sequence>
<proteinExistence type="predicted"/>
<dbReference type="PANTHER" id="PTHR40099:SF1">
    <property type="entry name" value="ACETOLACTATE SYNTHASE, SMALL SUBUNIT"/>
    <property type="match status" value="1"/>
</dbReference>
<dbReference type="Gene3D" id="3.30.2130.10">
    <property type="entry name" value="VC0802-like"/>
    <property type="match status" value="1"/>
</dbReference>
<dbReference type="SUPFAM" id="SSF55021">
    <property type="entry name" value="ACT-like"/>
    <property type="match status" value="1"/>
</dbReference>
<dbReference type="Proteomes" id="UP000622317">
    <property type="component" value="Unassembled WGS sequence"/>
</dbReference>
<organism evidence="2 3">
    <name type="scientific">Pelagicoccus enzymogenes</name>
    <dbReference type="NCBI Taxonomy" id="2773457"/>
    <lineage>
        <taxon>Bacteria</taxon>
        <taxon>Pseudomonadati</taxon>
        <taxon>Verrucomicrobiota</taxon>
        <taxon>Opitutia</taxon>
        <taxon>Puniceicoccales</taxon>
        <taxon>Pelagicoccaceae</taxon>
        <taxon>Pelagicoccus</taxon>
    </lineage>
</organism>